<sequence length="109" mass="11928">MIRPGLARVVGTSMEPTLHEGDLLLVLWGASARVGSLAIVRLPHDEHGAPRPTSIKRVTGVDPSDPQRWWVERDNPSAGVDSWLVGSLPHSAVLARVLLRIPCRRVPFT</sequence>
<gene>
    <name evidence="4" type="ORF">BJY20_000798</name>
</gene>
<organism evidence="4 5">
    <name type="scientific">Janibacter cremeus</name>
    <dbReference type="NCBI Taxonomy" id="1285192"/>
    <lineage>
        <taxon>Bacteria</taxon>
        <taxon>Bacillati</taxon>
        <taxon>Actinomycetota</taxon>
        <taxon>Actinomycetes</taxon>
        <taxon>Micrococcales</taxon>
        <taxon>Intrasporangiaceae</taxon>
        <taxon>Janibacter</taxon>
    </lineage>
</organism>
<dbReference type="AlphaFoldDB" id="A0A852VMQ8"/>
<evidence type="ECO:0000256" key="2">
    <source>
        <dbReference type="ARBA" id="ARBA00022801"/>
    </source>
</evidence>
<protein>
    <recommendedName>
        <fullName evidence="3">Peptidase S26 domain-containing protein</fullName>
    </recommendedName>
</protein>
<dbReference type="GO" id="GO:0004252">
    <property type="term" value="F:serine-type endopeptidase activity"/>
    <property type="evidence" value="ECO:0007669"/>
    <property type="project" value="InterPro"/>
</dbReference>
<dbReference type="GO" id="GO:0016020">
    <property type="term" value="C:membrane"/>
    <property type="evidence" value="ECO:0007669"/>
    <property type="project" value="InterPro"/>
</dbReference>
<feature type="domain" description="Peptidase S26" evidence="3">
    <location>
        <begin position="8"/>
        <end position="61"/>
    </location>
</feature>
<dbReference type="RefSeq" id="WP_185990348.1">
    <property type="nucleotide sequence ID" value="NZ_JACCAE010000001.1"/>
</dbReference>
<dbReference type="EMBL" id="JACCAE010000001">
    <property type="protein sequence ID" value="NYF97406.1"/>
    <property type="molecule type" value="Genomic_DNA"/>
</dbReference>
<dbReference type="PROSITE" id="PS00501">
    <property type="entry name" value="SPASE_I_1"/>
    <property type="match status" value="1"/>
</dbReference>
<name>A0A852VMQ8_9MICO</name>
<comment type="caution">
    <text evidence="4">The sequence shown here is derived from an EMBL/GenBank/DDBJ whole genome shotgun (WGS) entry which is preliminary data.</text>
</comment>
<evidence type="ECO:0000313" key="5">
    <source>
        <dbReference type="Proteomes" id="UP000554054"/>
    </source>
</evidence>
<keyword evidence="2" id="KW-0378">Hydrolase</keyword>
<proteinExistence type="predicted"/>
<keyword evidence="5" id="KW-1185">Reference proteome</keyword>
<dbReference type="CDD" id="cd06462">
    <property type="entry name" value="Peptidase_S24_S26"/>
    <property type="match status" value="1"/>
</dbReference>
<dbReference type="Pfam" id="PF10502">
    <property type="entry name" value="Peptidase_S26"/>
    <property type="match status" value="1"/>
</dbReference>
<dbReference type="Proteomes" id="UP000554054">
    <property type="component" value="Unassembled WGS sequence"/>
</dbReference>
<keyword evidence="1" id="KW-0645">Protease</keyword>
<dbReference type="Gene3D" id="2.10.109.10">
    <property type="entry name" value="Umud Fragment, subunit A"/>
    <property type="match status" value="1"/>
</dbReference>
<accession>A0A852VMQ8</accession>
<dbReference type="SUPFAM" id="SSF51306">
    <property type="entry name" value="LexA/Signal peptidase"/>
    <property type="match status" value="1"/>
</dbReference>
<dbReference type="GO" id="GO:0006465">
    <property type="term" value="P:signal peptide processing"/>
    <property type="evidence" value="ECO:0007669"/>
    <property type="project" value="InterPro"/>
</dbReference>
<dbReference type="InterPro" id="IPR036286">
    <property type="entry name" value="LexA/Signal_pep-like_sf"/>
</dbReference>
<evidence type="ECO:0000313" key="4">
    <source>
        <dbReference type="EMBL" id="NYF97406.1"/>
    </source>
</evidence>
<evidence type="ECO:0000256" key="1">
    <source>
        <dbReference type="ARBA" id="ARBA00022670"/>
    </source>
</evidence>
<reference evidence="4 5" key="1">
    <citation type="submission" date="2020-07" db="EMBL/GenBank/DDBJ databases">
        <title>Sequencing the genomes of 1000 actinobacteria strains.</title>
        <authorList>
            <person name="Klenk H.-P."/>
        </authorList>
    </citation>
    <scope>NUCLEOTIDE SEQUENCE [LARGE SCALE GENOMIC DNA]</scope>
    <source>
        <strain evidence="4 5">DSM 26154</strain>
    </source>
</reference>
<dbReference type="InterPro" id="IPR019533">
    <property type="entry name" value="Peptidase_S26"/>
</dbReference>
<evidence type="ECO:0000259" key="3">
    <source>
        <dbReference type="Pfam" id="PF10502"/>
    </source>
</evidence>
<dbReference type="InterPro" id="IPR019756">
    <property type="entry name" value="Pept_S26A_signal_pept_1_Ser-AS"/>
</dbReference>